<sequence length="446" mass="47795">MSQSLSSSATVPLANVRAARLASEAEAIEAAHEAAAAIKVLAKKRSENDRIPFEQADILSGYGLTSILVPKALGGIGASVKTVVEVVRIISAADGGVGQILQIHNVMIRGIFSRPDDAFRERLIEDVLNGKRFGNALAEGKGKGKGGGTRIERNAEGKLVLNGRKVFATGCYLAEWISVSATSDTGPSGALVNRNDPGVIIEDDWHAFGQQHSVSGSIRFENVLLDERFAPKPAGEITANNNSLPGRTGLTWPQILHAAIDTGIARGALDAAVDYLRNHTRVWVDADVEKASEEHHIIKTIGEYAVAVRGAESALKYAATLFDQHHADPQNVELQNELILATATARAQSDHASIYVGRDLFSLTGANSTLGKWNLHRYWADARVHTTHDPIRWRIYHVGNYYLNGVPPDEYGRAARLKREELAAAGAITVSEAASTTEAPAVGVAS</sequence>
<dbReference type="GO" id="GO:0050660">
    <property type="term" value="F:flavin adenine dinucleotide binding"/>
    <property type="evidence" value="ECO:0007669"/>
    <property type="project" value="InterPro"/>
</dbReference>
<reference evidence="17" key="1">
    <citation type="submission" date="2018-07" db="EMBL/GenBank/DDBJ databases">
        <title>Genome assembly of strain Ka43.</title>
        <authorList>
            <person name="Kukolya J."/>
            <person name="Nagy I."/>
            <person name="Horvath B."/>
            <person name="Toth A."/>
        </authorList>
    </citation>
    <scope>NUCLEOTIDE SEQUENCE</scope>
    <source>
        <strain evidence="17">KB43</strain>
    </source>
</reference>
<evidence type="ECO:0000259" key="15">
    <source>
        <dbReference type="Pfam" id="PF02771"/>
    </source>
</evidence>
<evidence type="ECO:0000256" key="6">
    <source>
        <dbReference type="ARBA" id="ARBA00023033"/>
    </source>
</evidence>
<dbReference type="SUPFAM" id="SSF56645">
    <property type="entry name" value="Acyl-CoA dehydrogenase NM domain-like"/>
    <property type="match status" value="1"/>
</dbReference>
<dbReference type="EMBL" id="PRDL01000001">
    <property type="protein sequence ID" value="MBE8716603.1"/>
    <property type="molecule type" value="Genomic_DNA"/>
</dbReference>
<dbReference type="SUPFAM" id="SSF47203">
    <property type="entry name" value="Acyl-CoA dehydrogenase C-terminal domain-like"/>
    <property type="match status" value="1"/>
</dbReference>
<evidence type="ECO:0000313" key="17">
    <source>
        <dbReference type="EMBL" id="MBE8716603.1"/>
    </source>
</evidence>
<dbReference type="PANTHER" id="PTHR43884">
    <property type="entry name" value="ACYL-COA DEHYDROGENASE"/>
    <property type="match status" value="1"/>
</dbReference>
<evidence type="ECO:0000256" key="5">
    <source>
        <dbReference type="ARBA" id="ARBA00023002"/>
    </source>
</evidence>
<dbReference type="Gene3D" id="1.20.140.10">
    <property type="entry name" value="Butyryl-CoA Dehydrogenase, subunit A, domain 3"/>
    <property type="match status" value="1"/>
</dbReference>
<evidence type="ECO:0000256" key="12">
    <source>
        <dbReference type="ARBA" id="ARBA00048445"/>
    </source>
</evidence>
<evidence type="ECO:0000256" key="11">
    <source>
        <dbReference type="ARBA" id="ARBA00047859"/>
    </source>
</evidence>
<dbReference type="AlphaFoldDB" id="A0A928V0R4"/>
<keyword evidence="2" id="KW-0285">Flavoprotein</keyword>
<evidence type="ECO:0000256" key="3">
    <source>
        <dbReference type="ARBA" id="ARBA00022643"/>
    </source>
</evidence>
<evidence type="ECO:0000256" key="8">
    <source>
        <dbReference type="ARBA" id="ARBA00034317"/>
    </source>
</evidence>
<dbReference type="Pfam" id="PF08028">
    <property type="entry name" value="Acyl-CoA_dh_2"/>
    <property type="match status" value="1"/>
</dbReference>
<evidence type="ECO:0000259" key="14">
    <source>
        <dbReference type="Pfam" id="PF02770"/>
    </source>
</evidence>
<protein>
    <recommendedName>
        <fullName evidence="10">Dibenzothiophene monooxygenase</fullName>
        <ecNumber evidence="9">1.14.14.21</ecNumber>
    </recommendedName>
</protein>
<keyword evidence="18" id="KW-1185">Reference proteome</keyword>
<dbReference type="InterPro" id="IPR006091">
    <property type="entry name" value="Acyl-CoA_Oxase/DH_mid-dom"/>
</dbReference>
<dbReference type="Pfam" id="PF02771">
    <property type="entry name" value="Acyl-CoA_dh_N"/>
    <property type="match status" value="1"/>
</dbReference>
<comment type="catalytic activity">
    <reaction evidence="11">
        <text>dibenzothiophene + FMNH2 + O2 = dibenzothiophene 5-oxide + FMN + H2O + H(+)</text>
        <dbReference type="Rhea" id="RHEA:49076"/>
        <dbReference type="ChEBI" id="CHEBI:15377"/>
        <dbReference type="ChEBI" id="CHEBI:15378"/>
        <dbReference type="ChEBI" id="CHEBI:15379"/>
        <dbReference type="ChEBI" id="CHEBI:23681"/>
        <dbReference type="ChEBI" id="CHEBI:23683"/>
        <dbReference type="ChEBI" id="CHEBI:57618"/>
        <dbReference type="ChEBI" id="CHEBI:58210"/>
    </reaction>
</comment>
<dbReference type="Gene3D" id="1.10.540.10">
    <property type="entry name" value="Acyl-CoA dehydrogenase/oxidase, N-terminal domain"/>
    <property type="match status" value="1"/>
</dbReference>
<dbReference type="GO" id="GO:0004497">
    <property type="term" value="F:monooxygenase activity"/>
    <property type="evidence" value="ECO:0007669"/>
    <property type="project" value="UniProtKB-KW"/>
</dbReference>
<dbReference type="RefSeq" id="WP_193907790.1">
    <property type="nucleotide sequence ID" value="NZ_PRDL01000001.1"/>
</dbReference>
<comment type="pathway">
    <text evidence="7">Sulfur metabolism; dibenzothiophene degradation.</text>
</comment>
<evidence type="ECO:0000256" key="1">
    <source>
        <dbReference type="ARBA" id="ARBA00004496"/>
    </source>
</evidence>
<keyword evidence="4" id="KW-0547">Nucleotide-binding</keyword>
<dbReference type="GO" id="GO:0005737">
    <property type="term" value="C:cytoplasm"/>
    <property type="evidence" value="ECO:0007669"/>
    <property type="project" value="UniProtKB-SubCell"/>
</dbReference>
<gene>
    <name evidence="17" type="ORF">C4F51_05305</name>
</gene>
<comment type="catalytic activity">
    <reaction evidence="12">
        <text>dibenzothiophene 5-oxide + FMNH2 + O2 = dibenzothiophene 5,5-dioxide + FMN + H2O + H(+)</text>
        <dbReference type="Rhea" id="RHEA:49080"/>
        <dbReference type="ChEBI" id="CHEBI:15377"/>
        <dbReference type="ChEBI" id="CHEBI:15378"/>
        <dbReference type="ChEBI" id="CHEBI:15379"/>
        <dbReference type="ChEBI" id="CHEBI:23683"/>
        <dbReference type="ChEBI" id="CHEBI:57618"/>
        <dbReference type="ChEBI" id="CHEBI:58210"/>
        <dbReference type="ChEBI" id="CHEBI:90356"/>
    </reaction>
</comment>
<feature type="domain" description="Acyl-CoA dehydrogenase/oxidase N-terminal" evidence="15">
    <location>
        <begin position="34"/>
        <end position="130"/>
    </location>
</feature>
<dbReference type="InterPro" id="IPR013107">
    <property type="entry name" value="Acyl-CoA_DH_C"/>
</dbReference>
<feature type="domain" description="Acyl-CoA dehydrogenase C-terminal" evidence="16">
    <location>
        <begin position="255"/>
        <end position="389"/>
    </location>
</feature>
<dbReference type="InterPro" id="IPR037069">
    <property type="entry name" value="AcylCoA_DH/ox_N_sf"/>
</dbReference>
<dbReference type="GO" id="GO:0006552">
    <property type="term" value="P:L-leucine catabolic process"/>
    <property type="evidence" value="ECO:0007669"/>
    <property type="project" value="TreeGrafter"/>
</dbReference>
<comment type="subcellular location">
    <subcellularLocation>
        <location evidence="1">Cytoplasm</location>
    </subcellularLocation>
</comment>
<evidence type="ECO:0000256" key="9">
    <source>
        <dbReference type="ARBA" id="ARBA00034328"/>
    </source>
</evidence>
<evidence type="ECO:0000256" key="13">
    <source>
        <dbReference type="ARBA" id="ARBA00049456"/>
    </source>
</evidence>
<dbReference type="GO" id="GO:0008470">
    <property type="term" value="F:3-methylbutanoyl-CoA dehydrogenase activity"/>
    <property type="evidence" value="ECO:0007669"/>
    <property type="project" value="TreeGrafter"/>
</dbReference>
<evidence type="ECO:0000256" key="2">
    <source>
        <dbReference type="ARBA" id="ARBA00022630"/>
    </source>
</evidence>
<dbReference type="EC" id="1.14.14.21" evidence="9"/>
<keyword evidence="3" id="KW-0288">FMN</keyword>
<comment type="catalytic activity">
    <reaction evidence="13">
        <text>dibenzothiophene + 2 FMNH2 + 2 O2 = dibenzothiophene 5,5-dioxide + 2 FMN + 2 H2O + 2 H(+)</text>
        <dbReference type="Rhea" id="RHEA:49072"/>
        <dbReference type="ChEBI" id="CHEBI:15377"/>
        <dbReference type="ChEBI" id="CHEBI:15378"/>
        <dbReference type="ChEBI" id="CHEBI:15379"/>
        <dbReference type="ChEBI" id="CHEBI:23681"/>
        <dbReference type="ChEBI" id="CHEBI:57618"/>
        <dbReference type="ChEBI" id="CHEBI:58210"/>
        <dbReference type="ChEBI" id="CHEBI:90356"/>
        <dbReference type="EC" id="1.14.14.21"/>
    </reaction>
</comment>
<evidence type="ECO:0000313" key="18">
    <source>
        <dbReference type="Proteomes" id="UP000652567"/>
    </source>
</evidence>
<accession>A0A928V0R4</accession>
<evidence type="ECO:0000256" key="4">
    <source>
        <dbReference type="ARBA" id="ARBA00022741"/>
    </source>
</evidence>
<comment type="caution">
    <text evidence="17">The sequence shown here is derived from an EMBL/GenBank/DDBJ whole genome shotgun (WGS) entry which is preliminary data.</text>
</comment>
<evidence type="ECO:0000256" key="7">
    <source>
        <dbReference type="ARBA" id="ARBA00034307"/>
    </source>
</evidence>
<keyword evidence="6 17" id="KW-0503">Monooxygenase</keyword>
<keyword evidence="5" id="KW-0560">Oxidoreductase</keyword>
<dbReference type="PIRSF" id="PIRSF016578">
    <property type="entry name" value="HsaA"/>
    <property type="match status" value="1"/>
</dbReference>
<dbReference type="InterPro" id="IPR036250">
    <property type="entry name" value="AcylCo_DH-like_C"/>
</dbReference>
<name>A0A928V0R4_9GAMM</name>
<feature type="domain" description="Acyl-CoA oxidase/dehydrogenase middle" evidence="14">
    <location>
        <begin position="151"/>
        <end position="223"/>
    </location>
</feature>
<dbReference type="Pfam" id="PF02770">
    <property type="entry name" value="Acyl-CoA_dh_M"/>
    <property type="match status" value="1"/>
</dbReference>
<organism evidence="17 18">
    <name type="scientific">Cellvibrio polysaccharolyticus</name>
    <dbReference type="NCBI Taxonomy" id="2082724"/>
    <lineage>
        <taxon>Bacteria</taxon>
        <taxon>Pseudomonadati</taxon>
        <taxon>Pseudomonadota</taxon>
        <taxon>Gammaproteobacteria</taxon>
        <taxon>Cellvibrionales</taxon>
        <taxon>Cellvibrionaceae</taxon>
        <taxon>Cellvibrio</taxon>
    </lineage>
</organism>
<comment type="similarity">
    <text evidence="8">Belongs to the DszC flavin monooxygenase family.</text>
</comment>
<dbReference type="InterPro" id="IPR009100">
    <property type="entry name" value="AcylCoA_DH/oxidase_NM_dom_sf"/>
</dbReference>
<dbReference type="InterPro" id="IPR046373">
    <property type="entry name" value="Acyl-CoA_Oxase/DH_mid-dom_sf"/>
</dbReference>
<dbReference type="PANTHER" id="PTHR43884:SF12">
    <property type="entry name" value="ISOVALERYL-COA DEHYDROGENASE, MITOCHONDRIAL-RELATED"/>
    <property type="match status" value="1"/>
</dbReference>
<dbReference type="Proteomes" id="UP000652567">
    <property type="component" value="Unassembled WGS sequence"/>
</dbReference>
<evidence type="ECO:0000256" key="10">
    <source>
        <dbReference type="ARBA" id="ARBA00034345"/>
    </source>
</evidence>
<evidence type="ECO:0000259" key="16">
    <source>
        <dbReference type="Pfam" id="PF08028"/>
    </source>
</evidence>
<dbReference type="InterPro" id="IPR013786">
    <property type="entry name" value="AcylCoA_DH/ox_N"/>
</dbReference>
<dbReference type="Gene3D" id="2.40.110.10">
    <property type="entry name" value="Butyryl-CoA Dehydrogenase, subunit A, domain 2"/>
    <property type="match status" value="1"/>
</dbReference>
<proteinExistence type="inferred from homology"/>